<dbReference type="PANTHER" id="PTHR47723:SF24">
    <property type="entry name" value="RNASE H TYPE-1 DOMAIN-CONTAINING PROTEIN"/>
    <property type="match status" value="1"/>
</dbReference>
<proteinExistence type="predicted"/>
<evidence type="ECO:0000259" key="1">
    <source>
        <dbReference type="Pfam" id="PF13456"/>
    </source>
</evidence>
<organism evidence="2 3">
    <name type="scientific">Eleusine coracana subsp. coracana</name>
    <dbReference type="NCBI Taxonomy" id="191504"/>
    <lineage>
        <taxon>Eukaryota</taxon>
        <taxon>Viridiplantae</taxon>
        <taxon>Streptophyta</taxon>
        <taxon>Embryophyta</taxon>
        <taxon>Tracheophyta</taxon>
        <taxon>Spermatophyta</taxon>
        <taxon>Magnoliopsida</taxon>
        <taxon>Liliopsida</taxon>
        <taxon>Poales</taxon>
        <taxon>Poaceae</taxon>
        <taxon>PACMAD clade</taxon>
        <taxon>Chloridoideae</taxon>
        <taxon>Cynodonteae</taxon>
        <taxon>Eleusininae</taxon>
        <taxon>Eleusine</taxon>
    </lineage>
</organism>
<dbReference type="GO" id="GO:0003676">
    <property type="term" value="F:nucleic acid binding"/>
    <property type="evidence" value="ECO:0007669"/>
    <property type="project" value="InterPro"/>
</dbReference>
<dbReference type="InterPro" id="IPR002156">
    <property type="entry name" value="RNaseH_domain"/>
</dbReference>
<reference evidence="2" key="1">
    <citation type="journal article" date="2018" name="DNA Res.">
        <title>Multiple hybrid de novo genome assembly of finger millet, an orphan allotetraploid crop.</title>
        <authorList>
            <person name="Hatakeyama M."/>
            <person name="Aluri S."/>
            <person name="Balachadran M.T."/>
            <person name="Sivarajan S.R."/>
            <person name="Patrignani A."/>
            <person name="Gruter S."/>
            <person name="Poveda L."/>
            <person name="Shimizu-Inatsugi R."/>
            <person name="Baeten J."/>
            <person name="Francoijs K.J."/>
            <person name="Nataraja K.N."/>
            <person name="Reddy Y.A.N."/>
            <person name="Phadnis S."/>
            <person name="Ravikumar R.L."/>
            <person name="Schlapbach R."/>
            <person name="Sreeman S.M."/>
            <person name="Shimizu K.K."/>
        </authorList>
    </citation>
    <scope>NUCLEOTIDE SEQUENCE</scope>
</reference>
<dbReference type="InterPro" id="IPR053151">
    <property type="entry name" value="RNase_H-like"/>
</dbReference>
<dbReference type="EMBL" id="BQKI01000082">
    <property type="protein sequence ID" value="GJN31008.1"/>
    <property type="molecule type" value="Genomic_DNA"/>
</dbReference>
<dbReference type="InterPro" id="IPR012337">
    <property type="entry name" value="RNaseH-like_sf"/>
</dbReference>
<dbReference type="Proteomes" id="UP001054889">
    <property type="component" value="Unassembled WGS sequence"/>
</dbReference>
<dbReference type="Pfam" id="PF13456">
    <property type="entry name" value="RVT_3"/>
    <property type="match status" value="1"/>
</dbReference>
<dbReference type="GO" id="GO:0004523">
    <property type="term" value="F:RNA-DNA hybrid ribonuclease activity"/>
    <property type="evidence" value="ECO:0007669"/>
    <property type="project" value="InterPro"/>
</dbReference>
<reference evidence="2" key="2">
    <citation type="submission" date="2021-12" db="EMBL/GenBank/DDBJ databases">
        <title>Resequencing data analysis of finger millet.</title>
        <authorList>
            <person name="Hatakeyama M."/>
            <person name="Aluri S."/>
            <person name="Balachadran M.T."/>
            <person name="Sivarajan S.R."/>
            <person name="Poveda L."/>
            <person name="Shimizu-Inatsugi R."/>
            <person name="Schlapbach R."/>
            <person name="Sreeman S.M."/>
            <person name="Shimizu K.K."/>
        </authorList>
    </citation>
    <scope>NUCLEOTIDE SEQUENCE</scope>
</reference>
<dbReference type="PANTHER" id="PTHR47723">
    <property type="entry name" value="OS05G0353850 PROTEIN"/>
    <property type="match status" value="1"/>
</dbReference>
<dbReference type="SUPFAM" id="SSF53098">
    <property type="entry name" value="Ribonuclease H-like"/>
    <property type="match status" value="1"/>
</dbReference>
<accession>A0AAV5F820</accession>
<comment type="caution">
    <text evidence="2">The sequence shown here is derived from an EMBL/GenBank/DDBJ whole genome shotgun (WGS) entry which is preliminary data.</text>
</comment>
<dbReference type="InterPro" id="IPR044730">
    <property type="entry name" value="RNase_H-like_dom_plant"/>
</dbReference>
<sequence length="92" mass="10364">MGLLRHCTSAEEAELMACKEGIRLAIQWCEGPLILETDCVNCVSPMTWRDLSQSHLSAILQDINDMKVELQELRVTSVKREQNSIAHELALV</sequence>
<keyword evidence="3" id="KW-1185">Reference proteome</keyword>
<dbReference type="InterPro" id="IPR036397">
    <property type="entry name" value="RNaseH_sf"/>
</dbReference>
<protein>
    <recommendedName>
        <fullName evidence="1">RNase H type-1 domain-containing protein</fullName>
    </recommendedName>
</protein>
<dbReference type="Gene3D" id="3.30.420.10">
    <property type="entry name" value="Ribonuclease H-like superfamily/Ribonuclease H"/>
    <property type="match status" value="1"/>
</dbReference>
<gene>
    <name evidence="2" type="primary">gb19362</name>
    <name evidence="2" type="ORF">PR202_gb19362</name>
</gene>
<evidence type="ECO:0000313" key="2">
    <source>
        <dbReference type="EMBL" id="GJN31008.1"/>
    </source>
</evidence>
<dbReference type="CDD" id="cd06222">
    <property type="entry name" value="RNase_H_like"/>
    <property type="match status" value="1"/>
</dbReference>
<name>A0AAV5F820_ELECO</name>
<dbReference type="AlphaFoldDB" id="A0AAV5F820"/>
<feature type="domain" description="RNase H type-1" evidence="1">
    <location>
        <begin position="4"/>
        <end position="90"/>
    </location>
</feature>
<evidence type="ECO:0000313" key="3">
    <source>
        <dbReference type="Proteomes" id="UP001054889"/>
    </source>
</evidence>